<protein>
    <submittedName>
        <fullName evidence="1">Gamma carbonic anhydrase family protein</fullName>
    </submittedName>
</protein>
<organism evidence="1 2">
    <name type="scientific">Metallosphaera tengchongensis</name>
    <dbReference type="NCBI Taxonomy" id="1532350"/>
    <lineage>
        <taxon>Archaea</taxon>
        <taxon>Thermoproteota</taxon>
        <taxon>Thermoprotei</taxon>
        <taxon>Sulfolobales</taxon>
        <taxon>Sulfolobaceae</taxon>
        <taxon>Metallosphaera</taxon>
    </lineage>
</organism>
<dbReference type="RefSeq" id="WP_174629043.1">
    <property type="nucleotide sequence ID" value="NZ_CP049074.1"/>
</dbReference>
<dbReference type="Proteomes" id="UP000509301">
    <property type="component" value="Chromosome"/>
</dbReference>
<sequence>MPIEEFNGKKPRLSPSVYVHPTAYVIGDVNIGDLSSIWHYAVIRGDNDSIVIGRKTNIQENSSLHTDKGFKIEIGDLVSVGHNAVIHGARVGNNVIVGIGAIVLNGAKIGNNVIIGAGAVVTEGKEIPDNSLALGVPAKVVRKLNEEEIKGIENNALEYVSEVQLLK</sequence>
<gene>
    <name evidence="1" type="ORF">GWK48_01745</name>
</gene>
<name>A0A6N0NT50_9CREN</name>
<dbReference type="OrthoDB" id="10940at2157"/>
<dbReference type="PANTHER" id="PTHR13061:SF29">
    <property type="entry name" value="GAMMA CARBONIC ANHYDRASE-LIKE 1, MITOCHONDRIAL-RELATED"/>
    <property type="match status" value="1"/>
</dbReference>
<evidence type="ECO:0000313" key="2">
    <source>
        <dbReference type="Proteomes" id="UP000509301"/>
    </source>
</evidence>
<keyword evidence="2" id="KW-1185">Reference proteome</keyword>
<dbReference type="EMBL" id="CP049074">
    <property type="protein sequence ID" value="QKQ99286.1"/>
    <property type="molecule type" value="Genomic_DNA"/>
</dbReference>
<dbReference type="AlphaFoldDB" id="A0A6N0NT50"/>
<dbReference type="Pfam" id="PF00132">
    <property type="entry name" value="Hexapep"/>
    <property type="match status" value="1"/>
</dbReference>
<dbReference type="GeneID" id="55640629"/>
<dbReference type="SUPFAM" id="SSF51161">
    <property type="entry name" value="Trimeric LpxA-like enzymes"/>
    <property type="match status" value="1"/>
</dbReference>
<dbReference type="InterPro" id="IPR050484">
    <property type="entry name" value="Transf_Hexapept/Carb_Anhydrase"/>
</dbReference>
<dbReference type="InterPro" id="IPR011004">
    <property type="entry name" value="Trimer_LpxA-like_sf"/>
</dbReference>
<accession>A0A6N0NT50</accession>
<dbReference type="PANTHER" id="PTHR13061">
    <property type="entry name" value="DYNACTIN SUBUNIT P25"/>
    <property type="match status" value="1"/>
</dbReference>
<evidence type="ECO:0000313" key="1">
    <source>
        <dbReference type="EMBL" id="QKQ99286.1"/>
    </source>
</evidence>
<dbReference type="KEGG" id="mten:GWK48_01745"/>
<dbReference type="Gene3D" id="2.160.10.10">
    <property type="entry name" value="Hexapeptide repeat proteins"/>
    <property type="match status" value="1"/>
</dbReference>
<proteinExistence type="predicted"/>
<dbReference type="InterPro" id="IPR001451">
    <property type="entry name" value="Hexapep"/>
</dbReference>
<reference evidence="1 2" key="1">
    <citation type="submission" date="2020-02" db="EMBL/GenBank/DDBJ databases">
        <title>Comparative genome analysis reveals the metabolism and evolution of the thermophilic archaeal genus Metallosphaera.</title>
        <authorList>
            <person name="Jiang C."/>
        </authorList>
    </citation>
    <scope>NUCLEOTIDE SEQUENCE [LARGE SCALE GENOMIC DNA]</scope>
    <source>
        <strain evidence="1 2">Ric-A</strain>
    </source>
</reference>